<evidence type="ECO:0000313" key="2">
    <source>
        <dbReference type="Proteomes" id="UP000594759"/>
    </source>
</evidence>
<protein>
    <submittedName>
        <fullName evidence="1">Uncharacterized protein</fullName>
    </submittedName>
</protein>
<proteinExistence type="predicted"/>
<dbReference type="EMBL" id="CP064939">
    <property type="protein sequence ID" value="QPH41575.1"/>
    <property type="molecule type" value="Genomic_DNA"/>
</dbReference>
<name>A0A7S9L318_9SPHI</name>
<organism evidence="1 2">
    <name type="scientific">Pedobacter endophyticus</name>
    <dbReference type="NCBI Taxonomy" id="2789740"/>
    <lineage>
        <taxon>Bacteria</taxon>
        <taxon>Pseudomonadati</taxon>
        <taxon>Bacteroidota</taxon>
        <taxon>Sphingobacteriia</taxon>
        <taxon>Sphingobacteriales</taxon>
        <taxon>Sphingobacteriaceae</taxon>
        <taxon>Pedobacter</taxon>
    </lineage>
</organism>
<keyword evidence="2" id="KW-1185">Reference proteome</keyword>
<gene>
    <name evidence="1" type="ORF">IZT61_10105</name>
</gene>
<reference evidence="1 2" key="1">
    <citation type="submission" date="2020-11" db="EMBL/GenBank/DDBJ databases">
        <title>Pedobacter endophytica, an endophytic bacteria isolated form Carex pumila.</title>
        <authorList>
            <person name="Peng Y."/>
            <person name="Jiang L."/>
            <person name="Lee J."/>
        </authorList>
    </citation>
    <scope>NUCLEOTIDE SEQUENCE [LARGE SCALE GENOMIC DNA]</scope>
    <source>
        <strain evidence="1 2">JBR3-12</strain>
    </source>
</reference>
<accession>A0A7S9L318</accession>
<sequence length="148" mass="16802">MKNFRIVFLFLTLVILNSCGKKTDKDRAIELVKSKYESGNQELNFENATLDSLYTISPKAYADSIKKGNELDTTLALLESEIEHLPQAESDSVGRISAELTKRRYRLIDLAKLKPQFRGWKLSGVKVEDENAEVLSFNFDKGITQIVE</sequence>
<evidence type="ECO:0000313" key="1">
    <source>
        <dbReference type="EMBL" id="QPH41575.1"/>
    </source>
</evidence>
<dbReference type="RefSeq" id="WP_196101012.1">
    <property type="nucleotide sequence ID" value="NZ_CP064939.1"/>
</dbReference>
<dbReference type="Proteomes" id="UP000594759">
    <property type="component" value="Chromosome"/>
</dbReference>
<dbReference type="AlphaFoldDB" id="A0A7S9L318"/>
<dbReference type="KEGG" id="pex:IZT61_10105"/>